<feature type="compositionally biased region" description="Low complexity" evidence="1">
    <location>
        <begin position="119"/>
        <end position="133"/>
    </location>
</feature>
<dbReference type="Gramene" id="PHT81544">
    <property type="protein sequence ID" value="PHT81544"/>
    <property type="gene ID" value="T459_14559"/>
</dbReference>
<comment type="caution">
    <text evidence="2">The sequence shown here is derived from an EMBL/GenBank/DDBJ whole genome shotgun (WGS) entry which is preliminary data.</text>
</comment>
<reference evidence="2 3" key="2">
    <citation type="journal article" date="2017" name="Genome Biol.">
        <title>New reference genome sequences of hot pepper reveal the massive evolution of plant disease-resistance genes by retroduplication.</title>
        <authorList>
            <person name="Kim S."/>
            <person name="Park J."/>
            <person name="Yeom S.I."/>
            <person name="Kim Y.M."/>
            <person name="Seo E."/>
            <person name="Kim K.T."/>
            <person name="Kim M.S."/>
            <person name="Lee J.M."/>
            <person name="Cheong K."/>
            <person name="Shin H.S."/>
            <person name="Kim S.B."/>
            <person name="Han K."/>
            <person name="Lee J."/>
            <person name="Park M."/>
            <person name="Lee H.A."/>
            <person name="Lee H.Y."/>
            <person name="Lee Y."/>
            <person name="Oh S."/>
            <person name="Lee J.H."/>
            <person name="Choi E."/>
            <person name="Choi E."/>
            <person name="Lee S.E."/>
            <person name="Jeon J."/>
            <person name="Kim H."/>
            <person name="Choi G."/>
            <person name="Song H."/>
            <person name="Lee J."/>
            <person name="Lee S.C."/>
            <person name="Kwon J.K."/>
            <person name="Lee H.Y."/>
            <person name="Koo N."/>
            <person name="Hong Y."/>
            <person name="Kim R.W."/>
            <person name="Kang W.H."/>
            <person name="Huh J.H."/>
            <person name="Kang B.C."/>
            <person name="Yang T.J."/>
            <person name="Lee Y.H."/>
            <person name="Bennetzen J.L."/>
            <person name="Choi D."/>
        </authorList>
    </citation>
    <scope>NUCLEOTIDE SEQUENCE [LARGE SCALE GENOMIC DNA]</scope>
    <source>
        <strain evidence="3">cv. CM334</strain>
    </source>
</reference>
<gene>
    <name evidence="2" type="ORF">T459_14559</name>
</gene>
<protein>
    <submittedName>
        <fullName evidence="2">Uncharacterized protein</fullName>
    </submittedName>
</protein>
<name>A0A2G2ZHX8_CAPAN</name>
<proteinExistence type="predicted"/>
<keyword evidence="3" id="KW-1185">Reference proteome</keyword>
<feature type="region of interest" description="Disordered" evidence="1">
    <location>
        <begin position="94"/>
        <end position="133"/>
    </location>
</feature>
<dbReference type="AlphaFoldDB" id="A0A2G2ZHX8"/>
<evidence type="ECO:0000313" key="3">
    <source>
        <dbReference type="Proteomes" id="UP000222542"/>
    </source>
</evidence>
<organism evidence="2 3">
    <name type="scientific">Capsicum annuum</name>
    <name type="common">Capsicum pepper</name>
    <dbReference type="NCBI Taxonomy" id="4072"/>
    <lineage>
        <taxon>Eukaryota</taxon>
        <taxon>Viridiplantae</taxon>
        <taxon>Streptophyta</taxon>
        <taxon>Embryophyta</taxon>
        <taxon>Tracheophyta</taxon>
        <taxon>Spermatophyta</taxon>
        <taxon>Magnoliopsida</taxon>
        <taxon>eudicotyledons</taxon>
        <taxon>Gunneridae</taxon>
        <taxon>Pentapetalae</taxon>
        <taxon>asterids</taxon>
        <taxon>lamiids</taxon>
        <taxon>Solanales</taxon>
        <taxon>Solanaceae</taxon>
        <taxon>Solanoideae</taxon>
        <taxon>Capsiceae</taxon>
        <taxon>Capsicum</taxon>
    </lineage>
</organism>
<accession>A0A2G2ZHX8</accession>
<feature type="compositionally biased region" description="Polar residues" evidence="1">
    <location>
        <begin position="94"/>
        <end position="103"/>
    </location>
</feature>
<reference evidence="2 3" key="1">
    <citation type="journal article" date="2014" name="Nat. Genet.">
        <title>Genome sequence of the hot pepper provides insights into the evolution of pungency in Capsicum species.</title>
        <authorList>
            <person name="Kim S."/>
            <person name="Park M."/>
            <person name="Yeom S.I."/>
            <person name="Kim Y.M."/>
            <person name="Lee J.M."/>
            <person name="Lee H.A."/>
            <person name="Seo E."/>
            <person name="Choi J."/>
            <person name="Cheong K."/>
            <person name="Kim K.T."/>
            <person name="Jung K."/>
            <person name="Lee G.W."/>
            <person name="Oh S.K."/>
            <person name="Bae C."/>
            <person name="Kim S.B."/>
            <person name="Lee H.Y."/>
            <person name="Kim S.Y."/>
            <person name="Kim M.S."/>
            <person name="Kang B.C."/>
            <person name="Jo Y.D."/>
            <person name="Yang H.B."/>
            <person name="Jeong H.J."/>
            <person name="Kang W.H."/>
            <person name="Kwon J.K."/>
            <person name="Shin C."/>
            <person name="Lim J.Y."/>
            <person name="Park J.H."/>
            <person name="Huh J.H."/>
            <person name="Kim J.S."/>
            <person name="Kim B.D."/>
            <person name="Cohen O."/>
            <person name="Paran I."/>
            <person name="Suh M.C."/>
            <person name="Lee S.B."/>
            <person name="Kim Y.K."/>
            <person name="Shin Y."/>
            <person name="Noh S.J."/>
            <person name="Park J."/>
            <person name="Seo Y.S."/>
            <person name="Kwon S.Y."/>
            <person name="Kim H.A."/>
            <person name="Park J.M."/>
            <person name="Kim H.J."/>
            <person name="Choi S.B."/>
            <person name="Bosland P.W."/>
            <person name="Reeves G."/>
            <person name="Jo S.H."/>
            <person name="Lee B.W."/>
            <person name="Cho H.T."/>
            <person name="Choi H.S."/>
            <person name="Lee M.S."/>
            <person name="Yu Y."/>
            <person name="Do Choi Y."/>
            <person name="Park B.S."/>
            <person name="van Deynze A."/>
            <person name="Ashrafi H."/>
            <person name="Hill T."/>
            <person name="Kim W.T."/>
            <person name="Pai H.S."/>
            <person name="Ahn H.K."/>
            <person name="Yeam I."/>
            <person name="Giovannoni J.J."/>
            <person name="Rose J.K."/>
            <person name="Sorensen I."/>
            <person name="Lee S.J."/>
            <person name="Kim R.W."/>
            <person name="Choi I.Y."/>
            <person name="Choi B.S."/>
            <person name="Lim J.S."/>
            <person name="Lee Y.H."/>
            <person name="Choi D."/>
        </authorList>
    </citation>
    <scope>NUCLEOTIDE SEQUENCE [LARGE SCALE GENOMIC DNA]</scope>
    <source>
        <strain evidence="3">cv. CM334</strain>
    </source>
</reference>
<sequence>MDCGTARGISVSPRNGMMPKRVFGQTLIGRSPNHGDLVKLGEAVFDKNNVWVDIKAFVVKYYTRQDKRVLEYQNRSLKREVKYLREIIASKGLSLNSSETPSSDPKETPSSDPNKETLSSDPSQDQSQSSPTL</sequence>
<evidence type="ECO:0000256" key="1">
    <source>
        <dbReference type="SAM" id="MobiDB-lite"/>
    </source>
</evidence>
<dbReference type="Proteomes" id="UP000222542">
    <property type="component" value="Unassembled WGS sequence"/>
</dbReference>
<feature type="compositionally biased region" description="Basic and acidic residues" evidence="1">
    <location>
        <begin position="104"/>
        <end position="115"/>
    </location>
</feature>
<evidence type="ECO:0000313" key="2">
    <source>
        <dbReference type="EMBL" id="PHT81544.1"/>
    </source>
</evidence>
<dbReference type="EMBL" id="AYRZ02000005">
    <property type="protein sequence ID" value="PHT81544.1"/>
    <property type="molecule type" value="Genomic_DNA"/>
</dbReference>